<organism evidence="2 3">
    <name type="scientific">Magallana gigas</name>
    <name type="common">Pacific oyster</name>
    <name type="synonym">Crassostrea gigas</name>
    <dbReference type="NCBI Taxonomy" id="29159"/>
    <lineage>
        <taxon>Eukaryota</taxon>
        <taxon>Metazoa</taxon>
        <taxon>Spiralia</taxon>
        <taxon>Lophotrochozoa</taxon>
        <taxon>Mollusca</taxon>
        <taxon>Bivalvia</taxon>
        <taxon>Autobranchia</taxon>
        <taxon>Pteriomorphia</taxon>
        <taxon>Ostreida</taxon>
        <taxon>Ostreoidea</taxon>
        <taxon>Ostreidae</taxon>
        <taxon>Magallana</taxon>
    </lineage>
</organism>
<keyword evidence="1" id="KW-0732">Signal</keyword>
<evidence type="ECO:0000313" key="2">
    <source>
        <dbReference type="EnsemblMetazoa" id="G20049.1:cds"/>
    </source>
</evidence>
<evidence type="ECO:0000256" key="1">
    <source>
        <dbReference type="SAM" id="SignalP"/>
    </source>
</evidence>
<accession>A0A8W8JQN1</accession>
<keyword evidence="3" id="KW-1185">Reference proteome</keyword>
<proteinExistence type="predicted"/>
<dbReference type="EnsemblMetazoa" id="G20049.1">
    <property type="protein sequence ID" value="G20049.1:cds"/>
    <property type="gene ID" value="G20049"/>
</dbReference>
<reference evidence="2" key="1">
    <citation type="submission" date="2022-08" db="UniProtKB">
        <authorList>
            <consortium name="EnsemblMetazoa"/>
        </authorList>
    </citation>
    <scope>IDENTIFICATION</scope>
    <source>
        <strain evidence="2">05x7-T-G4-1.051#20</strain>
    </source>
</reference>
<name>A0A8W8JQN1_MAGGI</name>
<dbReference type="Gene3D" id="2.170.300.10">
    <property type="entry name" value="Tie2 ligand-binding domain superfamily"/>
    <property type="match status" value="1"/>
</dbReference>
<dbReference type="Proteomes" id="UP000005408">
    <property type="component" value="Unassembled WGS sequence"/>
</dbReference>
<protein>
    <submittedName>
        <fullName evidence="2">Uncharacterized protein</fullName>
    </submittedName>
</protein>
<dbReference type="AlphaFoldDB" id="A0A8W8JQN1"/>
<feature type="signal peptide" evidence="1">
    <location>
        <begin position="1"/>
        <end position="16"/>
    </location>
</feature>
<sequence length="95" mass="10604">MILSFIFSKFNFVVVSQSICNETIDGCCIGYVRNPKNNICEKCMPGYIGLNCSNKCPFPFYGDKCKERCHCSNETCDVSTGCRYLTTLTAVTTGR</sequence>
<evidence type="ECO:0000313" key="3">
    <source>
        <dbReference type="Proteomes" id="UP000005408"/>
    </source>
</evidence>
<feature type="chain" id="PRO_5036499186" evidence="1">
    <location>
        <begin position="17"/>
        <end position="95"/>
    </location>
</feature>